<accession>A0ABN9QD29</accession>
<feature type="compositionally biased region" description="Basic and acidic residues" evidence="1">
    <location>
        <begin position="110"/>
        <end position="120"/>
    </location>
</feature>
<dbReference type="EMBL" id="CAUYUJ010002575">
    <property type="protein sequence ID" value="CAK0801420.1"/>
    <property type="molecule type" value="Genomic_DNA"/>
</dbReference>
<protein>
    <submittedName>
        <fullName evidence="2">Uncharacterized protein</fullName>
    </submittedName>
</protein>
<feature type="non-terminal residue" evidence="2">
    <location>
        <position position="1"/>
    </location>
</feature>
<feature type="non-terminal residue" evidence="2">
    <location>
        <position position="216"/>
    </location>
</feature>
<keyword evidence="3" id="KW-1185">Reference proteome</keyword>
<evidence type="ECO:0000313" key="3">
    <source>
        <dbReference type="Proteomes" id="UP001189429"/>
    </source>
</evidence>
<feature type="compositionally biased region" description="Basic and acidic residues" evidence="1">
    <location>
        <begin position="79"/>
        <end position="99"/>
    </location>
</feature>
<sequence length="216" mass="22658">SAARATGQLRTAGSANLGRRGPQESPGARPPRRAPDEEVRRARHWPVTTRIRNEGSSPRGGHVGRAPRAGAADGGPDGHAGRQDGPHGDEHGEQREPDPARGQPAPGDAEAGHGGRREGGGRATSSVLTGRGLFRLETSITMAEEKIPKVTSALEEAKSRKAQLDSDIKKHKADRAEGKDALAKAAALRSKEATEYAKLKSEMETNLSALAAAIKA</sequence>
<feature type="region of interest" description="Disordered" evidence="1">
    <location>
        <begin position="1"/>
        <end position="131"/>
    </location>
</feature>
<dbReference type="Proteomes" id="UP001189429">
    <property type="component" value="Unassembled WGS sequence"/>
</dbReference>
<comment type="caution">
    <text evidence="2">The sequence shown here is derived from an EMBL/GenBank/DDBJ whole genome shotgun (WGS) entry which is preliminary data.</text>
</comment>
<name>A0ABN9QD29_9DINO</name>
<evidence type="ECO:0000313" key="2">
    <source>
        <dbReference type="EMBL" id="CAK0801420.1"/>
    </source>
</evidence>
<proteinExistence type="predicted"/>
<organism evidence="2 3">
    <name type="scientific">Prorocentrum cordatum</name>
    <dbReference type="NCBI Taxonomy" id="2364126"/>
    <lineage>
        <taxon>Eukaryota</taxon>
        <taxon>Sar</taxon>
        <taxon>Alveolata</taxon>
        <taxon>Dinophyceae</taxon>
        <taxon>Prorocentrales</taxon>
        <taxon>Prorocentraceae</taxon>
        <taxon>Prorocentrum</taxon>
    </lineage>
</organism>
<reference evidence="2" key="1">
    <citation type="submission" date="2023-10" db="EMBL/GenBank/DDBJ databases">
        <authorList>
            <person name="Chen Y."/>
            <person name="Shah S."/>
            <person name="Dougan E. K."/>
            <person name="Thang M."/>
            <person name="Chan C."/>
        </authorList>
    </citation>
    <scope>NUCLEOTIDE SEQUENCE [LARGE SCALE GENOMIC DNA]</scope>
</reference>
<evidence type="ECO:0000256" key="1">
    <source>
        <dbReference type="SAM" id="MobiDB-lite"/>
    </source>
</evidence>
<gene>
    <name evidence="2" type="ORF">PCOR1329_LOCUS9292</name>
</gene>